<feature type="transmembrane region" description="Helical" evidence="1">
    <location>
        <begin position="56"/>
        <end position="77"/>
    </location>
</feature>
<keyword evidence="1" id="KW-1133">Transmembrane helix</keyword>
<evidence type="ECO:0000313" key="2">
    <source>
        <dbReference type="EMBL" id="MEQ2226694.1"/>
    </source>
</evidence>
<comment type="caution">
    <text evidence="2">The sequence shown here is derived from an EMBL/GenBank/DDBJ whole genome shotgun (WGS) entry which is preliminary data.</text>
</comment>
<keyword evidence="1" id="KW-0812">Transmembrane</keyword>
<organism evidence="2 3">
    <name type="scientific">Ilyodon furcidens</name>
    <name type="common">goldbreast splitfin</name>
    <dbReference type="NCBI Taxonomy" id="33524"/>
    <lineage>
        <taxon>Eukaryota</taxon>
        <taxon>Metazoa</taxon>
        <taxon>Chordata</taxon>
        <taxon>Craniata</taxon>
        <taxon>Vertebrata</taxon>
        <taxon>Euteleostomi</taxon>
        <taxon>Actinopterygii</taxon>
        <taxon>Neopterygii</taxon>
        <taxon>Teleostei</taxon>
        <taxon>Neoteleostei</taxon>
        <taxon>Acanthomorphata</taxon>
        <taxon>Ovalentaria</taxon>
        <taxon>Atherinomorphae</taxon>
        <taxon>Cyprinodontiformes</taxon>
        <taxon>Goodeidae</taxon>
        <taxon>Ilyodon</taxon>
    </lineage>
</organism>
<keyword evidence="1" id="KW-0472">Membrane</keyword>
<sequence length="107" mass="12100">MHRSWSSSFKCSAASNEFSFSIGPQVHISIQFPIISEKLPCYNKNSFFHSVMLPPSLWGCFVLFFSQGCAVLGICYLTRGSSSMFAAITARLVANCRWDFFMAFFKK</sequence>
<evidence type="ECO:0000256" key="1">
    <source>
        <dbReference type="SAM" id="Phobius"/>
    </source>
</evidence>
<dbReference type="EMBL" id="JAHRIQ010015936">
    <property type="protein sequence ID" value="MEQ2226694.1"/>
    <property type="molecule type" value="Genomic_DNA"/>
</dbReference>
<dbReference type="Proteomes" id="UP001482620">
    <property type="component" value="Unassembled WGS sequence"/>
</dbReference>
<name>A0ABV0T2H7_9TELE</name>
<keyword evidence="3" id="KW-1185">Reference proteome</keyword>
<accession>A0ABV0T2H7</accession>
<gene>
    <name evidence="2" type="ORF">ILYODFUR_029958</name>
</gene>
<protein>
    <submittedName>
        <fullName evidence="2">Uncharacterized protein</fullName>
    </submittedName>
</protein>
<reference evidence="2 3" key="1">
    <citation type="submission" date="2021-06" db="EMBL/GenBank/DDBJ databases">
        <authorList>
            <person name="Palmer J.M."/>
        </authorList>
    </citation>
    <scope>NUCLEOTIDE SEQUENCE [LARGE SCALE GENOMIC DNA]</scope>
    <source>
        <strain evidence="3">if_2019</strain>
        <tissue evidence="2">Muscle</tissue>
    </source>
</reference>
<evidence type="ECO:0000313" key="3">
    <source>
        <dbReference type="Proteomes" id="UP001482620"/>
    </source>
</evidence>
<proteinExistence type="predicted"/>